<gene>
    <name evidence="2" type="ORF">LEA_01108</name>
</gene>
<keyword evidence="1" id="KW-0812">Transmembrane</keyword>
<evidence type="ECO:0000256" key="1">
    <source>
        <dbReference type="SAM" id="Phobius"/>
    </source>
</evidence>
<dbReference type="AlphaFoldDB" id="K1V9T8"/>
<proteinExistence type="predicted"/>
<keyword evidence="1" id="KW-1133">Transmembrane helix</keyword>
<evidence type="ECO:0000313" key="2">
    <source>
        <dbReference type="EMBL" id="EKC80701.1"/>
    </source>
</evidence>
<protein>
    <submittedName>
        <fullName evidence="2">Protein belonging to Uncharacterized protein family UPF0118</fullName>
    </submittedName>
</protein>
<name>K1V9T8_9ZZZZ</name>
<keyword evidence="1" id="KW-0472">Membrane</keyword>
<comment type="caution">
    <text evidence="2">The sequence shown here is derived from an EMBL/GenBank/DDBJ whole genome shotgun (WGS) entry which is preliminary data.</text>
</comment>
<organism evidence="2">
    <name type="scientific">human gut metagenome</name>
    <dbReference type="NCBI Taxonomy" id="408170"/>
    <lineage>
        <taxon>unclassified sequences</taxon>
        <taxon>metagenomes</taxon>
        <taxon>organismal metagenomes</taxon>
    </lineage>
</organism>
<feature type="transmembrane region" description="Helical" evidence="1">
    <location>
        <begin position="29"/>
        <end position="51"/>
    </location>
</feature>
<reference evidence="2" key="1">
    <citation type="journal article" date="2013" name="Environ. Microbiol.">
        <title>Microbiota from the distal guts of lean and obese adolescents exhibit partial functional redundancy besides clear differences in community structure.</title>
        <authorList>
            <person name="Ferrer M."/>
            <person name="Ruiz A."/>
            <person name="Lanza F."/>
            <person name="Haange S.B."/>
            <person name="Oberbach A."/>
            <person name="Till H."/>
            <person name="Bargiela R."/>
            <person name="Campoy C."/>
            <person name="Segura M.T."/>
            <person name="Richter M."/>
            <person name="von Bergen M."/>
            <person name="Seifert J."/>
            <person name="Suarez A."/>
        </authorList>
    </citation>
    <scope>NUCLEOTIDE SEQUENCE</scope>
</reference>
<feature type="non-terminal residue" evidence="2">
    <location>
        <position position="1"/>
    </location>
</feature>
<accession>K1V9T8</accession>
<dbReference type="EMBL" id="AJWY01000777">
    <property type="protein sequence ID" value="EKC80701.1"/>
    <property type="molecule type" value="Genomic_DNA"/>
</dbReference>
<sequence length="81" mass="8945">ATGLWCIVCGLHFSAGGHGASSHRQKIGVSPIAVLVSLYAGIRLFGVWGIIKGPLGFVLIYETYHSLARMYDRQREQEQQE</sequence>